<organism evidence="7 8">
    <name type="scientific">Nonomuraea endophytica</name>
    <dbReference type="NCBI Taxonomy" id="714136"/>
    <lineage>
        <taxon>Bacteria</taxon>
        <taxon>Bacillati</taxon>
        <taxon>Actinomycetota</taxon>
        <taxon>Actinomycetes</taxon>
        <taxon>Streptosporangiales</taxon>
        <taxon>Streptosporangiaceae</taxon>
        <taxon>Nonomuraea</taxon>
    </lineage>
</organism>
<feature type="transmembrane region" description="Helical" evidence="5">
    <location>
        <begin position="202"/>
        <end position="221"/>
    </location>
</feature>
<keyword evidence="2 5" id="KW-0812">Transmembrane</keyword>
<comment type="subcellular location">
    <subcellularLocation>
        <location evidence="1">Cell membrane</location>
        <topology evidence="1">Multi-pass membrane protein</topology>
    </subcellularLocation>
</comment>
<dbReference type="GO" id="GO:0005886">
    <property type="term" value="C:plasma membrane"/>
    <property type="evidence" value="ECO:0007669"/>
    <property type="project" value="UniProtKB-SubCell"/>
</dbReference>
<dbReference type="Proteomes" id="UP000568380">
    <property type="component" value="Unassembled WGS sequence"/>
</dbReference>
<dbReference type="PRINTS" id="PR01036">
    <property type="entry name" value="TCRTETB"/>
</dbReference>
<dbReference type="Pfam" id="PF07690">
    <property type="entry name" value="MFS_1"/>
    <property type="match status" value="1"/>
</dbReference>
<evidence type="ECO:0000256" key="3">
    <source>
        <dbReference type="ARBA" id="ARBA00022989"/>
    </source>
</evidence>
<evidence type="ECO:0000256" key="2">
    <source>
        <dbReference type="ARBA" id="ARBA00022692"/>
    </source>
</evidence>
<evidence type="ECO:0000256" key="5">
    <source>
        <dbReference type="SAM" id="Phobius"/>
    </source>
</evidence>
<feature type="transmembrane region" description="Helical" evidence="5">
    <location>
        <begin position="444"/>
        <end position="461"/>
    </location>
</feature>
<dbReference type="Gene3D" id="1.20.1720.10">
    <property type="entry name" value="Multidrug resistance protein D"/>
    <property type="match status" value="1"/>
</dbReference>
<evidence type="ECO:0000256" key="4">
    <source>
        <dbReference type="ARBA" id="ARBA00023136"/>
    </source>
</evidence>
<dbReference type="InterPro" id="IPR011701">
    <property type="entry name" value="MFS"/>
</dbReference>
<sequence length="482" mass="50493">MATESRPAFPHRWLALLIVLTAMFMNQLDVTIVNVALPYIQRDLRAGFSLQQWILAGFALAFALLLVTGGRLGDIAGRKKVFLVGVAGFTAASALAGLAQSGEMMAGARVAQGVFAALMVPQVLSVIQVMFQPPERLRAMGLLGVVVPIASVAGPVVGALLTAGPGWRWIFWVNVPIGVLTFAGAARMVPESKSDRPLRLDIPSVLLLGLASVMLMFPLVQGHELGWPQWAVVSMTASLPVFVVFGLRQFRQEGLSPLVPPALFRNRSFVAGSILMALVFSGIMSYMIVLVWNFQIAHGWTPLRMALTGLGWTIGLGLTATLAIRYGAVAGRRLIALGLAVMAAGMGALIALLRLHGGALNSWQVFACLLAAGMGSGLVVPILVDLVLAGVPARDAGAGSGVANATIQLGTAVGVAVVGAIFFGLVGAGPRDPVAWAGATWQTLLYNAGVFLAAILLVPLLPRRTRTRGTPVGDQQLPTGTP</sequence>
<reference evidence="7 8" key="1">
    <citation type="submission" date="2020-08" db="EMBL/GenBank/DDBJ databases">
        <title>Genomic Encyclopedia of Type Strains, Phase IV (KMG-IV): sequencing the most valuable type-strain genomes for metagenomic binning, comparative biology and taxonomic classification.</title>
        <authorList>
            <person name="Goeker M."/>
        </authorList>
    </citation>
    <scope>NUCLEOTIDE SEQUENCE [LARGE SCALE GENOMIC DNA]</scope>
    <source>
        <strain evidence="7 8">DSM 45385</strain>
    </source>
</reference>
<evidence type="ECO:0000259" key="6">
    <source>
        <dbReference type="PROSITE" id="PS50850"/>
    </source>
</evidence>
<feature type="domain" description="Major facilitator superfamily (MFS) profile" evidence="6">
    <location>
        <begin position="15"/>
        <end position="466"/>
    </location>
</feature>
<feature type="transmembrane region" description="Helical" evidence="5">
    <location>
        <begin position="334"/>
        <end position="357"/>
    </location>
</feature>
<accession>A0A7W8ACP0</accession>
<feature type="transmembrane region" description="Helical" evidence="5">
    <location>
        <begin position="143"/>
        <end position="163"/>
    </location>
</feature>
<feature type="transmembrane region" description="Helical" evidence="5">
    <location>
        <begin position="306"/>
        <end position="327"/>
    </location>
</feature>
<dbReference type="SUPFAM" id="SSF103473">
    <property type="entry name" value="MFS general substrate transporter"/>
    <property type="match status" value="1"/>
</dbReference>
<feature type="transmembrane region" description="Helical" evidence="5">
    <location>
        <begin position="81"/>
        <end position="99"/>
    </location>
</feature>
<dbReference type="EMBL" id="JACHIN010000013">
    <property type="protein sequence ID" value="MBB5082323.1"/>
    <property type="molecule type" value="Genomic_DNA"/>
</dbReference>
<feature type="transmembrane region" description="Helical" evidence="5">
    <location>
        <begin position="12"/>
        <end position="40"/>
    </location>
</feature>
<keyword evidence="3 5" id="KW-1133">Transmembrane helix</keyword>
<dbReference type="PANTHER" id="PTHR42718">
    <property type="entry name" value="MAJOR FACILITATOR SUPERFAMILY MULTIDRUG TRANSPORTER MFSC"/>
    <property type="match status" value="1"/>
</dbReference>
<proteinExistence type="predicted"/>
<feature type="transmembrane region" description="Helical" evidence="5">
    <location>
        <begin position="111"/>
        <end position="131"/>
    </location>
</feature>
<feature type="transmembrane region" description="Helical" evidence="5">
    <location>
        <begin position="268"/>
        <end position="294"/>
    </location>
</feature>
<feature type="transmembrane region" description="Helical" evidence="5">
    <location>
        <begin position="169"/>
        <end position="190"/>
    </location>
</feature>
<evidence type="ECO:0000256" key="1">
    <source>
        <dbReference type="ARBA" id="ARBA00004651"/>
    </source>
</evidence>
<evidence type="ECO:0000313" key="7">
    <source>
        <dbReference type="EMBL" id="MBB5082323.1"/>
    </source>
</evidence>
<comment type="caution">
    <text evidence="7">The sequence shown here is derived from an EMBL/GenBank/DDBJ whole genome shotgun (WGS) entry which is preliminary data.</text>
</comment>
<gene>
    <name evidence="7" type="ORF">HNR40_007818</name>
</gene>
<feature type="transmembrane region" description="Helical" evidence="5">
    <location>
        <begin position="227"/>
        <end position="247"/>
    </location>
</feature>
<dbReference type="GO" id="GO:0022857">
    <property type="term" value="F:transmembrane transporter activity"/>
    <property type="evidence" value="ECO:0007669"/>
    <property type="project" value="InterPro"/>
</dbReference>
<dbReference type="RefSeq" id="WP_184970455.1">
    <property type="nucleotide sequence ID" value="NZ_JACHIN010000013.1"/>
</dbReference>
<name>A0A7W8ACP0_9ACTN</name>
<keyword evidence="8" id="KW-1185">Reference proteome</keyword>
<dbReference type="CDD" id="cd17321">
    <property type="entry name" value="MFS_MMR_MDR_like"/>
    <property type="match status" value="1"/>
</dbReference>
<dbReference type="InterPro" id="IPR020846">
    <property type="entry name" value="MFS_dom"/>
</dbReference>
<feature type="transmembrane region" description="Helical" evidence="5">
    <location>
        <begin position="401"/>
        <end position="424"/>
    </location>
</feature>
<dbReference type="AlphaFoldDB" id="A0A7W8ACP0"/>
<dbReference type="Gene3D" id="1.20.1250.20">
    <property type="entry name" value="MFS general substrate transporter like domains"/>
    <property type="match status" value="1"/>
</dbReference>
<protein>
    <submittedName>
        <fullName evidence="7">EmrB/QacA subfamily drug resistance transporter</fullName>
    </submittedName>
</protein>
<keyword evidence="4 5" id="KW-0472">Membrane</keyword>
<dbReference type="PANTHER" id="PTHR42718:SF39">
    <property type="entry name" value="ACTINORHODIN TRANSPORTER-RELATED"/>
    <property type="match status" value="1"/>
</dbReference>
<dbReference type="PROSITE" id="PS50850">
    <property type="entry name" value="MFS"/>
    <property type="match status" value="1"/>
</dbReference>
<feature type="transmembrane region" description="Helical" evidence="5">
    <location>
        <begin position="363"/>
        <end position="389"/>
    </location>
</feature>
<evidence type="ECO:0000313" key="8">
    <source>
        <dbReference type="Proteomes" id="UP000568380"/>
    </source>
</evidence>
<dbReference type="InterPro" id="IPR036259">
    <property type="entry name" value="MFS_trans_sf"/>
</dbReference>
<feature type="transmembrane region" description="Helical" evidence="5">
    <location>
        <begin position="52"/>
        <end position="69"/>
    </location>
</feature>